<dbReference type="SUPFAM" id="SSF57850">
    <property type="entry name" value="RING/U-box"/>
    <property type="match status" value="1"/>
</dbReference>
<accession>A0AAD7IDJ1</accession>
<evidence type="ECO:0000313" key="4">
    <source>
        <dbReference type="EMBL" id="KAJ7740337.1"/>
    </source>
</evidence>
<sequence>MSALSKIRPEKDAGTLAVDARGHLVQTGTVFRGIMGGPPSLINRTTPAPSRLPPLDAAAMARIATMPTRDSHGRRLSTRDRSRLGRVQPLLSGSGGSISAPRTPPRPGSSRAPIEILSSPGSPGVIISGFRRGPSKAVAKRAGAISVGARRVKPVPSSRAGVRVPQNPPVAPENLWLTAVRPPTLVSATGHTYQMCGLCYEVKAHPVSYKCGHSHCYVCVRMWLEESWNCPEPTCGETMHEAPFRHEAEECALLAAFPGWCSKTQVSYSWAGLTFPKGQVKVSGV</sequence>
<keyword evidence="1" id="KW-0863">Zinc-finger</keyword>
<keyword evidence="5" id="KW-1185">Reference proteome</keyword>
<dbReference type="CDD" id="cd16449">
    <property type="entry name" value="RING-HC"/>
    <property type="match status" value="1"/>
</dbReference>
<evidence type="ECO:0000313" key="5">
    <source>
        <dbReference type="Proteomes" id="UP001215598"/>
    </source>
</evidence>
<evidence type="ECO:0000259" key="3">
    <source>
        <dbReference type="PROSITE" id="PS50089"/>
    </source>
</evidence>
<organism evidence="4 5">
    <name type="scientific">Mycena metata</name>
    <dbReference type="NCBI Taxonomy" id="1033252"/>
    <lineage>
        <taxon>Eukaryota</taxon>
        <taxon>Fungi</taxon>
        <taxon>Dikarya</taxon>
        <taxon>Basidiomycota</taxon>
        <taxon>Agaricomycotina</taxon>
        <taxon>Agaricomycetes</taxon>
        <taxon>Agaricomycetidae</taxon>
        <taxon>Agaricales</taxon>
        <taxon>Marasmiineae</taxon>
        <taxon>Mycenaceae</taxon>
        <taxon>Mycena</taxon>
    </lineage>
</organism>
<gene>
    <name evidence="4" type="ORF">B0H16DRAFT_1729034</name>
</gene>
<reference evidence="4" key="1">
    <citation type="submission" date="2023-03" db="EMBL/GenBank/DDBJ databases">
        <title>Massive genome expansion in bonnet fungi (Mycena s.s.) driven by repeated elements and novel gene families across ecological guilds.</title>
        <authorList>
            <consortium name="Lawrence Berkeley National Laboratory"/>
            <person name="Harder C.B."/>
            <person name="Miyauchi S."/>
            <person name="Viragh M."/>
            <person name="Kuo A."/>
            <person name="Thoen E."/>
            <person name="Andreopoulos B."/>
            <person name="Lu D."/>
            <person name="Skrede I."/>
            <person name="Drula E."/>
            <person name="Henrissat B."/>
            <person name="Morin E."/>
            <person name="Kohler A."/>
            <person name="Barry K."/>
            <person name="LaButti K."/>
            <person name="Morin E."/>
            <person name="Salamov A."/>
            <person name="Lipzen A."/>
            <person name="Mereny Z."/>
            <person name="Hegedus B."/>
            <person name="Baldrian P."/>
            <person name="Stursova M."/>
            <person name="Weitz H."/>
            <person name="Taylor A."/>
            <person name="Grigoriev I.V."/>
            <person name="Nagy L.G."/>
            <person name="Martin F."/>
            <person name="Kauserud H."/>
        </authorList>
    </citation>
    <scope>NUCLEOTIDE SEQUENCE</scope>
    <source>
        <strain evidence="4">CBHHK182m</strain>
    </source>
</reference>
<name>A0AAD7IDJ1_9AGAR</name>
<dbReference type="PROSITE" id="PS50089">
    <property type="entry name" value="ZF_RING_2"/>
    <property type="match status" value="1"/>
</dbReference>
<dbReference type="GO" id="GO:0008270">
    <property type="term" value="F:zinc ion binding"/>
    <property type="evidence" value="ECO:0007669"/>
    <property type="project" value="UniProtKB-KW"/>
</dbReference>
<dbReference type="EMBL" id="JARKIB010000103">
    <property type="protein sequence ID" value="KAJ7740337.1"/>
    <property type="molecule type" value="Genomic_DNA"/>
</dbReference>
<feature type="compositionally biased region" description="Basic and acidic residues" evidence="2">
    <location>
        <begin position="69"/>
        <end position="83"/>
    </location>
</feature>
<evidence type="ECO:0000256" key="1">
    <source>
        <dbReference type="PROSITE-ProRule" id="PRU00175"/>
    </source>
</evidence>
<proteinExistence type="predicted"/>
<dbReference type="AlphaFoldDB" id="A0AAD7IDJ1"/>
<feature type="region of interest" description="Disordered" evidence="2">
    <location>
        <begin position="67"/>
        <end position="117"/>
    </location>
</feature>
<dbReference type="InterPro" id="IPR013083">
    <property type="entry name" value="Znf_RING/FYVE/PHD"/>
</dbReference>
<feature type="domain" description="RING-type" evidence="3">
    <location>
        <begin position="196"/>
        <end position="231"/>
    </location>
</feature>
<keyword evidence="1" id="KW-0479">Metal-binding</keyword>
<comment type="caution">
    <text evidence="4">The sequence shown here is derived from an EMBL/GenBank/DDBJ whole genome shotgun (WGS) entry which is preliminary data.</text>
</comment>
<dbReference type="Proteomes" id="UP001215598">
    <property type="component" value="Unassembled WGS sequence"/>
</dbReference>
<dbReference type="Pfam" id="PF13923">
    <property type="entry name" value="zf-C3HC4_2"/>
    <property type="match status" value="1"/>
</dbReference>
<keyword evidence="1" id="KW-0862">Zinc</keyword>
<protein>
    <recommendedName>
        <fullName evidence="3">RING-type domain-containing protein</fullName>
    </recommendedName>
</protein>
<dbReference type="Gene3D" id="3.30.40.10">
    <property type="entry name" value="Zinc/RING finger domain, C3HC4 (zinc finger)"/>
    <property type="match status" value="1"/>
</dbReference>
<evidence type="ECO:0000256" key="2">
    <source>
        <dbReference type="SAM" id="MobiDB-lite"/>
    </source>
</evidence>
<dbReference type="InterPro" id="IPR001841">
    <property type="entry name" value="Znf_RING"/>
</dbReference>